<dbReference type="Proteomes" id="UP000243459">
    <property type="component" value="Chromosome 4"/>
</dbReference>
<evidence type="ECO:0000313" key="4">
    <source>
        <dbReference type="EMBL" id="ONK71373.1"/>
    </source>
</evidence>
<dbReference type="Gene3D" id="3.40.50.720">
    <property type="entry name" value="NAD(P)-binding Rossmann-like Domain"/>
    <property type="match status" value="2"/>
</dbReference>
<proteinExistence type="inferred from homology"/>
<reference evidence="5" key="1">
    <citation type="journal article" date="2017" name="Nat. Commun.">
        <title>The asparagus genome sheds light on the origin and evolution of a young Y chromosome.</title>
        <authorList>
            <person name="Harkess A."/>
            <person name="Zhou J."/>
            <person name="Xu C."/>
            <person name="Bowers J.E."/>
            <person name="Van der Hulst R."/>
            <person name="Ayyampalayam S."/>
            <person name="Mercati F."/>
            <person name="Riccardi P."/>
            <person name="McKain M.R."/>
            <person name="Kakrana A."/>
            <person name="Tang H."/>
            <person name="Ray J."/>
            <person name="Groenendijk J."/>
            <person name="Arikit S."/>
            <person name="Mathioni S.M."/>
            <person name="Nakano M."/>
            <person name="Shan H."/>
            <person name="Telgmann-Rauber A."/>
            <person name="Kanno A."/>
            <person name="Yue Z."/>
            <person name="Chen H."/>
            <person name="Li W."/>
            <person name="Chen Y."/>
            <person name="Xu X."/>
            <person name="Zhang Y."/>
            <person name="Luo S."/>
            <person name="Chen H."/>
            <person name="Gao J."/>
            <person name="Mao Z."/>
            <person name="Pires J.C."/>
            <person name="Luo M."/>
            <person name="Kudrna D."/>
            <person name="Wing R.A."/>
            <person name="Meyers B.C."/>
            <person name="Yi K."/>
            <person name="Kong H."/>
            <person name="Lavrijsen P."/>
            <person name="Sunseri F."/>
            <person name="Falavigna A."/>
            <person name="Ye Y."/>
            <person name="Leebens-Mack J.H."/>
            <person name="Chen G."/>
        </authorList>
    </citation>
    <scope>NUCLEOTIDE SEQUENCE [LARGE SCALE GENOMIC DNA]</scope>
    <source>
        <strain evidence="5">cv. DH0086</strain>
    </source>
</reference>
<keyword evidence="5" id="KW-1185">Reference proteome</keyword>
<name>A0A5P1F0X4_ASPOF</name>
<dbReference type="InterPro" id="IPR036291">
    <property type="entry name" value="NAD(P)-bd_dom_sf"/>
</dbReference>
<keyword evidence="2" id="KW-0521">NADP</keyword>
<dbReference type="Pfam" id="PF13561">
    <property type="entry name" value="adh_short_C2"/>
    <property type="match status" value="1"/>
</dbReference>
<dbReference type="AlphaFoldDB" id="A0A5P1F0X4"/>
<dbReference type="GO" id="GO:0016491">
    <property type="term" value="F:oxidoreductase activity"/>
    <property type="evidence" value="ECO:0007669"/>
    <property type="project" value="UniProtKB-KW"/>
</dbReference>
<dbReference type="EMBL" id="CM007384">
    <property type="protein sequence ID" value="ONK71373.1"/>
    <property type="molecule type" value="Genomic_DNA"/>
</dbReference>
<dbReference type="GO" id="GO:0016020">
    <property type="term" value="C:membrane"/>
    <property type="evidence" value="ECO:0007669"/>
    <property type="project" value="TreeGrafter"/>
</dbReference>
<protein>
    <submittedName>
        <fullName evidence="4">Uncharacterized protein</fullName>
    </submittedName>
</protein>
<dbReference type="OMA" id="SNIWSKA"/>
<comment type="similarity">
    <text evidence="1">Belongs to the short-chain dehydrogenases/reductases (SDR) family.</text>
</comment>
<dbReference type="PANTHER" id="PTHR43490:SF98">
    <property type="entry name" value="OS02G0640600 PROTEIN"/>
    <property type="match status" value="1"/>
</dbReference>
<dbReference type="InterPro" id="IPR002347">
    <property type="entry name" value="SDR_fam"/>
</dbReference>
<evidence type="ECO:0000256" key="1">
    <source>
        <dbReference type="ARBA" id="ARBA00006484"/>
    </source>
</evidence>
<accession>A0A5P1F0X4</accession>
<dbReference type="Gramene" id="ONK71373">
    <property type="protein sequence ID" value="ONK71373"/>
    <property type="gene ID" value="A4U43_C04F7880"/>
</dbReference>
<dbReference type="SUPFAM" id="SSF51735">
    <property type="entry name" value="NAD(P)-binding Rossmann-fold domains"/>
    <property type="match status" value="1"/>
</dbReference>
<evidence type="ECO:0000256" key="3">
    <source>
        <dbReference type="ARBA" id="ARBA00023002"/>
    </source>
</evidence>
<gene>
    <name evidence="4" type="ORF">A4U43_C04F7880</name>
</gene>
<dbReference type="PRINTS" id="PR00080">
    <property type="entry name" value="SDRFAMILY"/>
</dbReference>
<dbReference type="PRINTS" id="PR00081">
    <property type="entry name" value="GDHRDH"/>
</dbReference>
<sequence length="226" mass="25331">MEAPISNASTKRIAVVTGANKGIGLEICKQLASHGIMLDVADSSSVSSLANFIETEYGKLDILENGFDIFKKLLEVAQETYEKAEECLTINCYVMKRVIEALIPLLQLGKSPRIVNISSIYGQLRFIPSASIRKNMDEIDEKTEERLDEVLQSYFKDFKEGKLKDNGWPTPYATYKLSKVAMNNYTRILAVRYPSMCVNCVSPGFFKTDINYDLGMSRSKKGLKAL</sequence>
<evidence type="ECO:0000313" key="5">
    <source>
        <dbReference type="Proteomes" id="UP000243459"/>
    </source>
</evidence>
<evidence type="ECO:0000256" key="2">
    <source>
        <dbReference type="ARBA" id="ARBA00022857"/>
    </source>
</evidence>
<keyword evidence="3" id="KW-0560">Oxidoreductase</keyword>
<dbReference type="PANTHER" id="PTHR43490">
    <property type="entry name" value="(+)-NEOMENTHOL DEHYDROGENASE"/>
    <property type="match status" value="1"/>
</dbReference>
<organism evidence="4 5">
    <name type="scientific">Asparagus officinalis</name>
    <name type="common">Garden asparagus</name>
    <dbReference type="NCBI Taxonomy" id="4686"/>
    <lineage>
        <taxon>Eukaryota</taxon>
        <taxon>Viridiplantae</taxon>
        <taxon>Streptophyta</taxon>
        <taxon>Embryophyta</taxon>
        <taxon>Tracheophyta</taxon>
        <taxon>Spermatophyta</taxon>
        <taxon>Magnoliopsida</taxon>
        <taxon>Liliopsida</taxon>
        <taxon>Asparagales</taxon>
        <taxon>Asparagaceae</taxon>
        <taxon>Asparagoideae</taxon>
        <taxon>Asparagus</taxon>
    </lineage>
</organism>